<dbReference type="EMBL" id="CM002873">
    <property type="protein sequence ID" value="KFK34790.1"/>
    <property type="molecule type" value="Genomic_DNA"/>
</dbReference>
<accession>A0A087GY38</accession>
<evidence type="ECO:0000313" key="4">
    <source>
        <dbReference type="EMBL" id="KFK34790.1"/>
    </source>
</evidence>
<evidence type="ECO:0000256" key="1">
    <source>
        <dbReference type="SAM" id="MobiDB-lite"/>
    </source>
</evidence>
<dbReference type="Gramene" id="KFK34790">
    <property type="protein sequence ID" value="KFK34790"/>
    <property type="gene ID" value="AALP_AA5G193600"/>
</dbReference>
<dbReference type="eggNOG" id="ENOG502RRJ2">
    <property type="taxonomic scope" value="Eukaryota"/>
</dbReference>
<feature type="compositionally biased region" description="Basic and acidic residues" evidence="1">
    <location>
        <begin position="511"/>
        <end position="533"/>
    </location>
</feature>
<feature type="region of interest" description="Disordered" evidence="1">
    <location>
        <begin position="1"/>
        <end position="61"/>
    </location>
</feature>
<keyword evidence="5" id="KW-1185">Reference proteome</keyword>
<dbReference type="Proteomes" id="UP000029120">
    <property type="component" value="Chromosome 5"/>
</dbReference>
<reference evidence="5" key="1">
    <citation type="journal article" date="2015" name="Nat. Plants">
        <title>Genome expansion of Arabis alpina linked with retrotransposition and reduced symmetric DNA methylation.</title>
        <authorList>
            <person name="Willing E.M."/>
            <person name="Rawat V."/>
            <person name="Mandakova T."/>
            <person name="Maumus F."/>
            <person name="James G.V."/>
            <person name="Nordstroem K.J."/>
            <person name="Becker C."/>
            <person name="Warthmann N."/>
            <person name="Chica C."/>
            <person name="Szarzynska B."/>
            <person name="Zytnicki M."/>
            <person name="Albani M.C."/>
            <person name="Kiefer C."/>
            <person name="Bergonzi S."/>
            <person name="Castaings L."/>
            <person name="Mateos J.L."/>
            <person name="Berns M.C."/>
            <person name="Bujdoso N."/>
            <person name="Piofczyk T."/>
            <person name="de Lorenzo L."/>
            <person name="Barrero-Sicilia C."/>
            <person name="Mateos I."/>
            <person name="Piednoel M."/>
            <person name="Hagmann J."/>
            <person name="Chen-Min-Tao R."/>
            <person name="Iglesias-Fernandez R."/>
            <person name="Schuster S.C."/>
            <person name="Alonso-Blanco C."/>
            <person name="Roudier F."/>
            <person name="Carbonero P."/>
            <person name="Paz-Ares J."/>
            <person name="Davis S.J."/>
            <person name="Pecinka A."/>
            <person name="Quesneville H."/>
            <person name="Colot V."/>
            <person name="Lysak M.A."/>
            <person name="Weigel D."/>
            <person name="Coupland G."/>
            <person name="Schneeberger K."/>
        </authorList>
    </citation>
    <scope>NUCLEOTIDE SEQUENCE [LARGE SCALE GENOMIC DNA]</scope>
    <source>
        <strain evidence="5">cv. Pajares</strain>
    </source>
</reference>
<protein>
    <recommendedName>
        <fullName evidence="6">DUF1985 domain-containing protein</fullName>
    </recommendedName>
</protein>
<feature type="compositionally biased region" description="Acidic residues" evidence="1">
    <location>
        <begin position="534"/>
        <end position="547"/>
    </location>
</feature>
<evidence type="ECO:0000313" key="5">
    <source>
        <dbReference type="Proteomes" id="UP000029120"/>
    </source>
</evidence>
<evidence type="ECO:0000259" key="3">
    <source>
        <dbReference type="Pfam" id="PF09331"/>
    </source>
</evidence>
<dbReference type="OrthoDB" id="1109756at2759"/>
<dbReference type="PANTHER" id="PTHR48449:SF1">
    <property type="entry name" value="DUF1985 DOMAIN-CONTAINING PROTEIN"/>
    <property type="match status" value="1"/>
</dbReference>
<feature type="compositionally biased region" description="Basic and acidic residues" evidence="1">
    <location>
        <begin position="46"/>
        <end position="56"/>
    </location>
</feature>
<gene>
    <name evidence="4" type="ordered locus">AALP_Aa5g193600</name>
</gene>
<feature type="domain" description="DUF1985" evidence="3">
    <location>
        <begin position="129"/>
        <end position="265"/>
    </location>
</feature>
<sequence length="646" mass="75560">MPKKMDPSEAGSSRYRSRYAVMSGSESENEARENDEVLLGSPSASKDNEDTERTDTEPLPMRPDKFFFQPSEYNTVCKIQTRCDVNTFVETIKRFKPEREWFERHSQFRHILHMAMEPNHRPQGLWMLLLRTVEVERKSALWFVLNGVPIRYSLREHGLLTGFACHHYPNEMNPSMNLKEYKSKLKLEVFGQKKKVTMKDVWNKILTIGYCPNRLKLALVFFFSSVLACKGNIASHIDPFLWMMAEKPKRCKSFPWGRLTFENFVGTFYEAVKKMQGSAKVKWSCPGFIIPLEILPYECIPKLKMLCRDSVEGCEDTCPRMCKRMFKTSDRKGWSLEELYELVGSNKDIDSILVTENREEEETSRIILEQEEGIGGLDVIQDTWNVHLEANKKICWKELYDMDVASRSPIQKQAEKALPVQDLDAEKNPALVQFLKKFENRLRQELSGEFATKEEFKMKNKMLRRKVRLLTSKVRVLKSEVKSLRDCHEGAEYDYDYEYERDSNAGFGKQQLEKEPEGTVSAKEPEQTEKEKEPEEAEKESEEEKELEMEKEQEQMGMEKESEEGKEPEMEMGKESEEGKEPEMEMEKESEEEEEEEEMEKEIEEGVDKETKKAKETEEKAKESGKEEELNDEEQEKGIEFSLVVY</sequence>
<feature type="compositionally biased region" description="Basic and acidic residues" evidence="1">
    <location>
        <begin position="604"/>
        <end position="628"/>
    </location>
</feature>
<evidence type="ECO:0000259" key="2">
    <source>
        <dbReference type="Pfam" id="PF03384"/>
    </source>
</evidence>
<dbReference type="PANTHER" id="PTHR48449">
    <property type="entry name" value="DUF1985 DOMAIN-CONTAINING PROTEIN"/>
    <property type="match status" value="1"/>
</dbReference>
<dbReference type="Pfam" id="PF03384">
    <property type="entry name" value="DUF287"/>
    <property type="match status" value="1"/>
</dbReference>
<dbReference type="Pfam" id="PF09331">
    <property type="entry name" value="DUF1985"/>
    <property type="match status" value="1"/>
</dbReference>
<feature type="compositionally biased region" description="Acidic residues" evidence="1">
    <location>
        <begin position="588"/>
        <end position="603"/>
    </location>
</feature>
<dbReference type="InterPro" id="IPR015410">
    <property type="entry name" value="DUF1985"/>
</dbReference>
<evidence type="ECO:0008006" key="6">
    <source>
        <dbReference type="Google" id="ProtNLM"/>
    </source>
</evidence>
<feature type="region of interest" description="Disordered" evidence="1">
    <location>
        <begin position="509"/>
        <end position="646"/>
    </location>
</feature>
<organism evidence="4 5">
    <name type="scientific">Arabis alpina</name>
    <name type="common">Alpine rock-cress</name>
    <dbReference type="NCBI Taxonomy" id="50452"/>
    <lineage>
        <taxon>Eukaryota</taxon>
        <taxon>Viridiplantae</taxon>
        <taxon>Streptophyta</taxon>
        <taxon>Embryophyta</taxon>
        <taxon>Tracheophyta</taxon>
        <taxon>Spermatophyta</taxon>
        <taxon>Magnoliopsida</taxon>
        <taxon>eudicotyledons</taxon>
        <taxon>Gunneridae</taxon>
        <taxon>Pentapetalae</taxon>
        <taxon>rosids</taxon>
        <taxon>malvids</taxon>
        <taxon>Brassicales</taxon>
        <taxon>Brassicaceae</taxon>
        <taxon>Arabideae</taxon>
        <taxon>Arabis</taxon>
    </lineage>
</organism>
<proteinExistence type="predicted"/>
<feature type="compositionally biased region" description="Basic and acidic residues" evidence="1">
    <location>
        <begin position="548"/>
        <end position="587"/>
    </location>
</feature>
<dbReference type="InterPro" id="IPR005048">
    <property type="entry name" value="DUF287"/>
</dbReference>
<name>A0A087GY38_ARAAL</name>
<dbReference type="AlphaFoldDB" id="A0A087GY38"/>
<feature type="domain" description="DUF287" evidence="2">
    <location>
        <begin position="349"/>
        <end position="400"/>
    </location>
</feature>